<name>A0AAE8M3S5_9HYPO</name>
<dbReference type="AlphaFoldDB" id="A0AAE8M3S5"/>
<sequence length="210" mass="21656">MQTKYLPILAAAAATTVSASKVTKVDVVHIIETLQVGKHIPSFTPNKRSLNAIFARDDDEECQSSLTSILRSLPTVKPALESWAATAETTKSCVVEAPTSLSSDLMAYITAINEWAVEKDSDLNGLVGKCLDEEDVEDAGQIDSCSTPGTILFTADKTTETVYLNTALATFTPVPGAASATTAPNAGATGAANAFAAAAAVGVAAFMVAA</sequence>
<protein>
    <recommendedName>
        <fullName evidence="3">Infection structure specific protein</fullName>
    </recommendedName>
</protein>
<comment type="caution">
    <text evidence="1">The sequence shown here is derived from an EMBL/GenBank/DDBJ whole genome shotgun (WGS) entry which is preliminary data.</text>
</comment>
<proteinExistence type="predicted"/>
<dbReference type="Proteomes" id="UP001187734">
    <property type="component" value="Unassembled WGS sequence"/>
</dbReference>
<evidence type="ECO:0000313" key="2">
    <source>
        <dbReference type="Proteomes" id="UP001187734"/>
    </source>
</evidence>
<dbReference type="EMBL" id="ONZP01000106">
    <property type="protein sequence ID" value="SPJ73826.1"/>
    <property type="molecule type" value="Genomic_DNA"/>
</dbReference>
<evidence type="ECO:0008006" key="3">
    <source>
        <dbReference type="Google" id="ProtNLM"/>
    </source>
</evidence>
<gene>
    <name evidence="1" type="ORF">FTOL_03556</name>
</gene>
<accession>A0AAE8M3S5</accession>
<evidence type="ECO:0000313" key="1">
    <source>
        <dbReference type="EMBL" id="SPJ73826.1"/>
    </source>
</evidence>
<organism evidence="1 2">
    <name type="scientific">Fusarium torulosum</name>
    <dbReference type="NCBI Taxonomy" id="33205"/>
    <lineage>
        <taxon>Eukaryota</taxon>
        <taxon>Fungi</taxon>
        <taxon>Dikarya</taxon>
        <taxon>Ascomycota</taxon>
        <taxon>Pezizomycotina</taxon>
        <taxon>Sordariomycetes</taxon>
        <taxon>Hypocreomycetidae</taxon>
        <taxon>Hypocreales</taxon>
        <taxon>Nectriaceae</taxon>
        <taxon>Fusarium</taxon>
    </lineage>
</organism>
<reference evidence="1" key="1">
    <citation type="submission" date="2018-03" db="EMBL/GenBank/DDBJ databases">
        <authorList>
            <person name="Guldener U."/>
        </authorList>
    </citation>
    <scope>NUCLEOTIDE SEQUENCE</scope>
</reference>
<keyword evidence="2" id="KW-1185">Reference proteome</keyword>